<dbReference type="AlphaFoldDB" id="A0A146F7Y1"/>
<reference evidence="2" key="2">
    <citation type="submission" date="2016-02" db="EMBL/GenBank/DDBJ databases">
        <title>Genome sequencing of Aspergillus luchuensis NBRC 4314.</title>
        <authorList>
            <person name="Yamada O."/>
        </authorList>
    </citation>
    <scope>NUCLEOTIDE SEQUENCE [LARGE SCALE GENOMIC DNA]</scope>
    <source>
        <strain evidence="2">RIB 2604</strain>
    </source>
</reference>
<protein>
    <submittedName>
        <fullName evidence="1">C6 zinc finger domain protein</fullName>
    </submittedName>
</protein>
<gene>
    <name evidence="1" type="ORF">RIB2604_01501490</name>
</gene>
<organism evidence="1 2">
    <name type="scientific">Aspergillus kawachii</name>
    <name type="common">White koji mold</name>
    <name type="synonym">Aspergillus awamori var. kawachi</name>
    <dbReference type="NCBI Taxonomy" id="1069201"/>
    <lineage>
        <taxon>Eukaryota</taxon>
        <taxon>Fungi</taxon>
        <taxon>Dikarya</taxon>
        <taxon>Ascomycota</taxon>
        <taxon>Pezizomycotina</taxon>
        <taxon>Eurotiomycetes</taxon>
        <taxon>Eurotiomycetidae</taxon>
        <taxon>Eurotiales</taxon>
        <taxon>Aspergillaceae</taxon>
        <taxon>Aspergillus</taxon>
        <taxon>Aspergillus subgen. Circumdati</taxon>
    </lineage>
</organism>
<proteinExistence type="predicted"/>
<name>A0A146F7Y1_ASPKA</name>
<dbReference type="Proteomes" id="UP000075230">
    <property type="component" value="Unassembled WGS sequence"/>
</dbReference>
<evidence type="ECO:0000313" key="2">
    <source>
        <dbReference type="Proteomes" id="UP000075230"/>
    </source>
</evidence>
<dbReference type="EMBL" id="BCWF01000015">
    <property type="protein sequence ID" value="GAT22118.1"/>
    <property type="molecule type" value="Genomic_DNA"/>
</dbReference>
<accession>A0A146F7Y1</accession>
<comment type="caution">
    <text evidence="1">The sequence shown here is derived from an EMBL/GenBank/DDBJ whole genome shotgun (WGS) entry which is preliminary data.</text>
</comment>
<reference evidence="1 2" key="1">
    <citation type="journal article" date="2016" name="DNA Res.">
        <title>Genome sequence of Aspergillus luchuensis NBRC 4314.</title>
        <authorList>
            <person name="Yamada O."/>
            <person name="Machida M."/>
            <person name="Hosoyama A."/>
            <person name="Goto M."/>
            <person name="Takahashi T."/>
            <person name="Futagami T."/>
            <person name="Yamagata Y."/>
            <person name="Takeuchi M."/>
            <person name="Kobayashi T."/>
            <person name="Koike H."/>
            <person name="Abe K."/>
            <person name="Asai K."/>
            <person name="Arita M."/>
            <person name="Fujita N."/>
            <person name="Fukuda K."/>
            <person name="Higa K."/>
            <person name="Horikawa H."/>
            <person name="Ishikawa T."/>
            <person name="Jinno K."/>
            <person name="Kato Y."/>
            <person name="Kirimura K."/>
            <person name="Mizutani O."/>
            <person name="Nakasone K."/>
            <person name="Sano M."/>
            <person name="Shiraishi Y."/>
            <person name="Tsukahara M."/>
            <person name="Gomi K."/>
        </authorList>
    </citation>
    <scope>NUCLEOTIDE SEQUENCE [LARGE SCALE GENOMIC DNA]</scope>
    <source>
        <strain evidence="1 2">RIB 2604</strain>
    </source>
</reference>
<sequence length="156" mass="17939">MENYWDCASITLTESTKDHWLTKVTAGALREFNRGVRPDILSAKFDRPRGDQIDGTNRGPRSLVRWVDVFVNYLLPEDLSHRVTTHVCDQETQTKSGLCPDYWFCKARCGCSSMHRGKPECLILNRPVMQQTTPLHRLAAEARLREWGVRALQHSN</sequence>
<evidence type="ECO:0000313" key="1">
    <source>
        <dbReference type="EMBL" id="GAT22118.1"/>
    </source>
</evidence>